<accession>A0A078A7F4</accession>
<evidence type="ECO:0000313" key="3">
    <source>
        <dbReference type="Proteomes" id="UP000039865"/>
    </source>
</evidence>
<keyword evidence="1" id="KW-0472">Membrane</keyword>
<dbReference type="AlphaFoldDB" id="A0A078A7F4"/>
<dbReference type="EMBL" id="CCKQ01006837">
    <property type="protein sequence ID" value="CDW78180.1"/>
    <property type="molecule type" value="Genomic_DNA"/>
</dbReference>
<feature type="transmembrane region" description="Helical" evidence="1">
    <location>
        <begin position="205"/>
        <end position="224"/>
    </location>
</feature>
<proteinExistence type="predicted"/>
<dbReference type="Proteomes" id="UP000039865">
    <property type="component" value="Unassembled WGS sequence"/>
</dbReference>
<sequence length="420" mass="48546">MQEYRAEEKIRQYKSEICYRAINCLSKMGIAIAGVVYSIRQISLYDSNYIPQYEEQKFYYLFLSVFLLIECLDQFIDFFYKIENCSLKYRVTAIIGSVVIMSLQIPFIIFGVLMYIQRVDQSWGEKKNIFVSYELAQSKTIPNISKQERIQVAGRDANQYIESLQIDYLIFSIITAIGLVENVCQITSVIIKLADKPLRRLIEELIFRLLFRGAGVIVMIQIFLHPLQLSFFIDSRDKGEINLWKNQSRYSKIASFDQEIGIERAYALVIAALEIMIGVYKCAQLVIDLRIQQKENKIVQLQTEKKNVLENGKKIKEAAERENEKKKLIDIDTKLGVEKQKPVQGFNVIKLIERLCTFVILPGMILFLSILVYNFINISSFTFDEQSAVFFSSICIELGLVVLVLSFLICALLMRCCIGR</sequence>
<evidence type="ECO:0008006" key="4">
    <source>
        <dbReference type="Google" id="ProtNLM"/>
    </source>
</evidence>
<name>A0A078A7F4_STYLE</name>
<feature type="transmembrane region" description="Helical" evidence="1">
    <location>
        <begin position="59"/>
        <end position="80"/>
    </location>
</feature>
<keyword evidence="1" id="KW-1133">Transmembrane helix</keyword>
<feature type="transmembrane region" description="Helical" evidence="1">
    <location>
        <begin position="388"/>
        <end position="414"/>
    </location>
</feature>
<organism evidence="2 3">
    <name type="scientific">Stylonychia lemnae</name>
    <name type="common">Ciliate</name>
    <dbReference type="NCBI Taxonomy" id="5949"/>
    <lineage>
        <taxon>Eukaryota</taxon>
        <taxon>Sar</taxon>
        <taxon>Alveolata</taxon>
        <taxon>Ciliophora</taxon>
        <taxon>Intramacronucleata</taxon>
        <taxon>Spirotrichea</taxon>
        <taxon>Stichotrichia</taxon>
        <taxon>Sporadotrichida</taxon>
        <taxon>Oxytrichidae</taxon>
        <taxon>Stylonychinae</taxon>
        <taxon>Stylonychia</taxon>
    </lineage>
</organism>
<feature type="transmembrane region" description="Helical" evidence="1">
    <location>
        <begin position="21"/>
        <end position="39"/>
    </location>
</feature>
<gene>
    <name evidence="2" type="primary">Contig13146.g14016</name>
    <name evidence="2" type="ORF">STYLEM_7153</name>
</gene>
<protein>
    <recommendedName>
        <fullName evidence="4">Transmembrane protein</fullName>
    </recommendedName>
</protein>
<reference evidence="2 3" key="1">
    <citation type="submission" date="2014-06" db="EMBL/GenBank/DDBJ databases">
        <authorList>
            <person name="Swart Estienne"/>
        </authorList>
    </citation>
    <scope>NUCLEOTIDE SEQUENCE [LARGE SCALE GENOMIC DNA]</scope>
    <source>
        <strain evidence="2 3">130c</strain>
    </source>
</reference>
<dbReference type="InParanoid" id="A0A078A7F4"/>
<feature type="transmembrane region" description="Helical" evidence="1">
    <location>
        <begin position="168"/>
        <end position="193"/>
    </location>
</feature>
<evidence type="ECO:0000256" key="1">
    <source>
        <dbReference type="SAM" id="Phobius"/>
    </source>
</evidence>
<keyword evidence="1" id="KW-0812">Transmembrane</keyword>
<feature type="transmembrane region" description="Helical" evidence="1">
    <location>
        <begin position="265"/>
        <end position="287"/>
    </location>
</feature>
<feature type="transmembrane region" description="Helical" evidence="1">
    <location>
        <begin position="92"/>
        <end position="116"/>
    </location>
</feature>
<feature type="transmembrane region" description="Helical" evidence="1">
    <location>
        <begin position="355"/>
        <end position="376"/>
    </location>
</feature>
<evidence type="ECO:0000313" key="2">
    <source>
        <dbReference type="EMBL" id="CDW78180.1"/>
    </source>
</evidence>
<keyword evidence="3" id="KW-1185">Reference proteome</keyword>